<reference evidence="1" key="1">
    <citation type="submission" date="2020-06" db="EMBL/GenBank/DDBJ databases">
        <authorList>
            <person name="Li T."/>
            <person name="Hu X."/>
            <person name="Zhang T."/>
            <person name="Song X."/>
            <person name="Zhang H."/>
            <person name="Dai N."/>
            <person name="Sheng W."/>
            <person name="Hou X."/>
            <person name="Wei L."/>
        </authorList>
    </citation>
    <scope>NUCLEOTIDE SEQUENCE</scope>
    <source>
        <strain evidence="1">3651</strain>
        <tissue evidence="1">Leaf</tissue>
    </source>
</reference>
<evidence type="ECO:0000313" key="1">
    <source>
        <dbReference type="EMBL" id="KAK4435524.1"/>
    </source>
</evidence>
<evidence type="ECO:0000313" key="2">
    <source>
        <dbReference type="Proteomes" id="UP001293254"/>
    </source>
</evidence>
<protein>
    <submittedName>
        <fullName evidence="1">Uncharacterized protein</fullName>
    </submittedName>
</protein>
<dbReference type="AlphaFoldDB" id="A0AAE1YS76"/>
<name>A0AAE1YS76_9LAMI</name>
<keyword evidence="2" id="KW-1185">Reference proteome</keyword>
<organism evidence="1 2">
    <name type="scientific">Sesamum alatum</name>
    <dbReference type="NCBI Taxonomy" id="300844"/>
    <lineage>
        <taxon>Eukaryota</taxon>
        <taxon>Viridiplantae</taxon>
        <taxon>Streptophyta</taxon>
        <taxon>Embryophyta</taxon>
        <taxon>Tracheophyta</taxon>
        <taxon>Spermatophyta</taxon>
        <taxon>Magnoliopsida</taxon>
        <taxon>eudicotyledons</taxon>
        <taxon>Gunneridae</taxon>
        <taxon>Pentapetalae</taxon>
        <taxon>asterids</taxon>
        <taxon>lamiids</taxon>
        <taxon>Lamiales</taxon>
        <taxon>Pedaliaceae</taxon>
        <taxon>Sesamum</taxon>
    </lineage>
</organism>
<proteinExistence type="predicted"/>
<dbReference type="EMBL" id="JACGWO010000002">
    <property type="protein sequence ID" value="KAK4435524.1"/>
    <property type="molecule type" value="Genomic_DNA"/>
</dbReference>
<dbReference type="Proteomes" id="UP001293254">
    <property type="component" value="Unassembled WGS sequence"/>
</dbReference>
<sequence>MSNLRVKAFGNILPKPSPANLNYNFSVVWSGDEEFFRNDGQTFKLTSGDFRHVNGTLAPSVYDTFSELILRNLFPFLWKTLNPAGVGMFMSLNPGLGVGDGCLDDDGVALGADDVGFELGAFLGGLNACCCCC</sequence>
<accession>A0AAE1YS76</accession>
<gene>
    <name evidence="1" type="ORF">Salat_0715900</name>
</gene>
<comment type="caution">
    <text evidence="1">The sequence shown here is derived from an EMBL/GenBank/DDBJ whole genome shotgun (WGS) entry which is preliminary data.</text>
</comment>
<reference evidence="1" key="2">
    <citation type="journal article" date="2024" name="Plant">
        <title>Genomic evolution and insights into agronomic trait innovations of Sesamum species.</title>
        <authorList>
            <person name="Miao H."/>
            <person name="Wang L."/>
            <person name="Qu L."/>
            <person name="Liu H."/>
            <person name="Sun Y."/>
            <person name="Le M."/>
            <person name="Wang Q."/>
            <person name="Wei S."/>
            <person name="Zheng Y."/>
            <person name="Lin W."/>
            <person name="Duan Y."/>
            <person name="Cao H."/>
            <person name="Xiong S."/>
            <person name="Wang X."/>
            <person name="Wei L."/>
            <person name="Li C."/>
            <person name="Ma Q."/>
            <person name="Ju M."/>
            <person name="Zhao R."/>
            <person name="Li G."/>
            <person name="Mu C."/>
            <person name="Tian Q."/>
            <person name="Mei H."/>
            <person name="Zhang T."/>
            <person name="Gao T."/>
            <person name="Zhang H."/>
        </authorList>
    </citation>
    <scope>NUCLEOTIDE SEQUENCE</scope>
    <source>
        <strain evidence="1">3651</strain>
    </source>
</reference>